<dbReference type="PIRSF" id="PIRSF002070">
    <property type="entry name" value="SSB"/>
    <property type="match status" value="1"/>
</dbReference>
<comment type="caution">
    <text evidence="2">Lacks conserved residue(s) required for the propagation of feature annotation.</text>
</comment>
<evidence type="ECO:0000256" key="4">
    <source>
        <dbReference type="SAM" id="MobiDB-lite"/>
    </source>
</evidence>
<dbReference type="Pfam" id="PF00436">
    <property type="entry name" value="SSB"/>
    <property type="match status" value="1"/>
</dbReference>
<keyword evidence="2" id="KW-0233">DNA recombination</keyword>
<evidence type="ECO:0000256" key="2">
    <source>
        <dbReference type="HAMAP-Rule" id="MF_00984"/>
    </source>
</evidence>
<name>A0AAE6NZT2_9LACO</name>
<dbReference type="Proteomes" id="UP000327194">
    <property type="component" value="Chromosome"/>
</dbReference>
<dbReference type="InterPro" id="IPR000424">
    <property type="entry name" value="Primosome_PriB/ssb"/>
</dbReference>
<dbReference type="NCBIfam" id="TIGR00621">
    <property type="entry name" value="ssb"/>
    <property type="match status" value="1"/>
</dbReference>
<dbReference type="GO" id="GO:0006310">
    <property type="term" value="P:DNA recombination"/>
    <property type="evidence" value="ECO:0007669"/>
    <property type="project" value="UniProtKB-UniRule"/>
</dbReference>
<organism evidence="5 6">
    <name type="scientific">Fructilactobacillus fructivorans</name>
    <dbReference type="NCBI Taxonomy" id="1614"/>
    <lineage>
        <taxon>Bacteria</taxon>
        <taxon>Bacillati</taxon>
        <taxon>Bacillota</taxon>
        <taxon>Bacilli</taxon>
        <taxon>Lactobacillales</taxon>
        <taxon>Lactobacillaceae</taxon>
        <taxon>Fructilactobacillus</taxon>
    </lineage>
</organism>
<accession>A0AAE6NZT2</accession>
<comment type="function">
    <text evidence="2">Plays an important role in DNA replication, recombination and repair. Binds to ssDNA and to an array of partner proteins to recruit them to their sites of action during DNA metabolism.</text>
</comment>
<feature type="short sequence motif" description="Important for interaction with partner proteins" evidence="2">
    <location>
        <begin position="135"/>
        <end position="140"/>
    </location>
</feature>
<dbReference type="GO" id="GO:0003697">
    <property type="term" value="F:single-stranded DNA binding"/>
    <property type="evidence" value="ECO:0007669"/>
    <property type="project" value="UniProtKB-UniRule"/>
</dbReference>
<dbReference type="PROSITE" id="PS50935">
    <property type="entry name" value="SSB"/>
    <property type="match status" value="1"/>
</dbReference>
<dbReference type="InterPro" id="IPR011344">
    <property type="entry name" value="ssDNA-bd"/>
</dbReference>
<dbReference type="EMBL" id="CP045562">
    <property type="protein sequence ID" value="QFX92496.1"/>
    <property type="molecule type" value="Genomic_DNA"/>
</dbReference>
<comment type="subunit">
    <text evidence="2">Homotetramer.</text>
</comment>
<dbReference type="HAMAP" id="MF_00984">
    <property type="entry name" value="SSB"/>
    <property type="match status" value="1"/>
</dbReference>
<dbReference type="RefSeq" id="WP_010021672.1">
    <property type="nucleotide sequence ID" value="NZ_AZDS01000001.1"/>
</dbReference>
<dbReference type="Gene3D" id="2.40.50.140">
    <property type="entry name" value="Nucleic acid-binding proteins"/>
    <property type="match status" value="1"/>
</dbReference>
<evidence type="ECO:0000313" key="6">
    <source>
        <dbReference type="Proteomes" id="UP000327194"/>
    </source>
</evidence>
<dbReference type="SUPFAM" id="SSF50249">
    <property type="entry name" value="Nucleic acid-binding proteins"/>
    <property type="match status" value="1"/>
</dbReference>
<dbReference type="GO" id="GO:0006260">
    <property type="term" value="P:DNA replication"/>
    <property type="evidence" value="ECO:0007669"/>
    <property type="project" value="UniProtKB-UniRule"/>
</dbReference>
<dbReference type="GO" id="GO:0009295">
    <property type="term" value="C:nucleoid"/>
    <property type="evidence" value="ECO:0007669"/>
    <property type="project" value="TreeGrafter"/>
</dbReference>
<evidence type="ECO:0000256" key="3">
    <source>
        <dbReference type="PIRNR" id="PIRNR002070"/>
    </source>
</evidence>
<dbReference type="PANTHER" id="PTHR10302:SF27">
    <property type="entry name" value="SINGLE-STRANDED DNA-BINDING PROTEIN"/>
    <property type="match status" value="1"/>
</dbReference>
<dbReference type="GO" id="GO:0006281">
    <property type="term" value="P:DNA repair"/>
    <property type="evidence" value="ECO:0007669"/>
    <property type="project" value="UniProtKB-UniRule"/>
</dbReference>
<dbReference type="AlphaFoldDB" id="A0AAE6NZT2"/>
<dbReference type="CDD" id="cd04496">
    <property type="entry name" value="SSB_OBF"/>
    <property type="match status" value="1"/>
</dbReference>
<keyword evidence="2" id="KW-0227">DNA damage</keyword>
<dbReference type="KEGG" id="lfv:LF543_02525"/>
<sequence length="140" mass="15606">MINTTVFTGRVTKALEVRQTSNGKSVGSVNLAVNRNFKNQDGNYDADFPMLQFWGKMADNFAKYTSKGSLVGIEGRLQTRNYEDKNGNRVYVTEIVVNNFTLLDSKNNNNQSNNSNPFENPSAPTNNTGEPEISDDDLPF</sequence>
<reference evidence="5 6" key="1">
    <citation type="submission" date="2019-10" db="EMBL/GenBank/DDBJ databases">
        <title>Genome sequencing of Lactobacillus fructivorans.</title>
        <authorList>
            <person name="Kim K."/>
        </authorList>
    </citation>
    <scope>NUCLEOTIDE SEQUENCE [LARGE SCALE GENOMIC DNA]</scope>
    <source>
        <strain evidence="5 6">LF543</strain>
    </source>
</reference>
<dbReference type="InterPro" id="IPR012340">
    <property type="entry name" value="NA-bd_OB-fold"/>
</dbReference>
<keyword evidence="2" id="KW-0235">DNA replication</keyword>
<feature type="compositionally biased region" description="Low complexity" evidence="4">
    <location>
        <begin position="107"/>
        <end position="124"/>
    </location>
</feature>
<dbReference type="PANTHER" id="PTHR10302">
    <property type="entry name" value="SINGLE-STRANDED DNA-BINDING PROTEIN"/>
    <property type="match status" value="1"/>
</dbReference>
<keyword evidence="2" id="KW-0234">DNA repair</keyword>
<protein>
    <recommendedName>
        <fullName evidence="2 3">Single-stranded DNA-binding protein</fullName>
        <shortName evidence="2">SSB</shortName>
    </recommendedName>
</protein>
<evidence type="ECO:0000256" key="1">
    <source>
        <dbReference type="ARBA" id="ARBA00023125"/>
    </source>
</evidence>
<proteinExistence type="inferred from homology"/>
<feature type="region of interest" description="Disordered" evidence="4">
    <location>
        <begin position="104"/>
        <end position="140"/>
    </location>
</feature>
<evidence type="ECO:0000313" key="5">
    <source>
        <dbReference type="EMBL" id="QFX92496.1"/>
    </source>
</evidence>
<keyword evidence="1 2" id="KW-0238">DNA-binding</keyword>
<gene>
    <name evidence="5" type="primary">ssb</name>
    <name evidence="5" type="ORF">LF543_02525</name>
</gene>